<evidence type="ECO:0000256" key="10">
    <source>
        <dbReference type="ARBA" id="ARBA00022989"/>
    </source>
</evidence>
<dbReference type="Gene3D" id="3.30.565.10">
    <property type="entry name" value="Histidine kinase-like ATPase, C-terminal domain"/>
    <property type="match status" value="1"/>
</dbReference>
<keyword evidence="4" id="KW-0597">Phosphoprotein</keyword>
<dbReference type="PANTHER" id="PTHR42878">
    <property type="entry name" value="TWO-COMPONENT HISTIDINE KINASE"/>
    <property type="match status" value="1"/>
</dbReference>
<dbReference type="CDD" id="cd00075">
    <property type="entry name" value="HATPase"/>
    <property type="match status" value="1"/>
</dbReference>
<evidence type="ECO:0000256" key="12">
    <source>
        <dbReference type="ARBA" id="ARBA00023136"/>
    </source>
</evidence>
<keyword evidence="8 15" id="KW-0418">Kinase</keyword>
<dbReference type="Gene3D" id="3.30.450.20">
    <property type="entry name" value="PAS domain"/>
    <property type="match status" value="1"/>
</dbReference>
<evidence type="ECO:0000256" key="7">
    <source>
        <dbReference type="ARBA" id="ARBA00022741"/>
    </source>
</evidence>
<dbReference type="GO" id="GO:0007234">
    <property type="term" value="P:osmosensory signaling via phosphorelay pathway"/>
    <property type="evidence" value="ECO:0007669"/>
    <property type="project" value="TreeGrafter"/>
</dbReference>
<keyword evidence="7" id="KW-0547">Nucleotide-binding</keyword>
<dbReference type="CDD" id="cd00082">
    <property type="entry name" value="HisKA"/>
    <property type="match status" value="1"/>
</dbReference>
<comment type="subcellular location">
    <subcellularLocation>
        <location evidence="2">Membrane</location>
        <topology evidence="2">Multi-pass membrane protein</topology>
    </subcellularLocation>
</comment>
<evidence type="ECO:0000256" key="11">
    <source>
        <dbReference type="ARBA" id="ARBA00023012"/>
    </source>
</evidence>
<dbReference type="GO" id="GO:0030295">
    <property type="term" value="F:protein kinase activator activity"/>
    <property type="evidence" value="ECO:0007669"/>
    <property type="project" value="TreeGrafter"/>
</dbReference>
<dbReference type="InterPro" id="IPR050351">
    <property type="entry name" value="BphY/WalK/GraS-like"/>
</dbReference>
<dbReference type="Proteomes" id="UP000885779">
    <property type="component" value="Unassembled WGS sequence"/>
</dbReference>
<evidence type="ECO:0000256" key="8">
    <source>
        <dbReference type="ARBA" id="ARBA00022777"/>
    </source>
</evidence>
<feature type="domain" description="Histidine kinase" evidence="14">
    <location>
        <begin position="279"/>
        <end position="496"/>
    </location>
</feature>
<evidence type="ECO:0000256" key="9">
    <source>
        <dbReference type="ARBA" id="ARBA00022840"/>
    </source>
</evidence>
<dbReference type="FunFam" id="1.10.287.130:FF:000001">
    <property type="entry name" value="Two-component sensor histidine kinase"/>
    <property type="match status" value="1"/>
</dbReference>
<dbReference type="GO" id="GO:0005524">
    <property type="term" value="F:ATP binding"/>
    <property type="evidence" value="ECO:0007669"/>
    <property type="project" value="UniProtKB-KW"/>
</dbReference>
<dbReference type="SMART" id="SM00388">
    <property type="entry name" value="HisKA"/>
    <property type="match status" value="1"/>
</dbReference>
<dbReference type="EMBL" id="DRQG01000085">
    <property type="protein sequence ID" value="HGY55817.1"/>
    <property type="molecule type" value="Genomic_DNA"/>
</dbReference>
<dbReference type="GO" id="GO:0016020">
    <property type="term" value="C:membrane"/>
    <property type="evidence" value="ECO:0007669"/>
    <property type="project" value="UniProtKB-SubCell"/>
</dbReference>
<keyword evidence="9" id="KW-0067">ATP-binding</keyword>
<dbReference type="InterPro" id="IPR004358">
    <property type="entry name" value="Sig_transdc_His_kin-like_C"/>
</dbReference>
<keyword evidence="6 13" id="KW-0812">Transmembrane</keyword>
<dbReference type="FunFam" id="3.30.565.10:FF:000006">
    <property type="entry name" value="Sensor histidine kinase WalK"/>
    <property type="match status" value="1"/>
</dbReference>
<dbReference type="InterPro" id="IPR036097">
    <property type="entry name" value="HisK_dim/P_sf"/>
</dbReference>
<dbReference type="InterPro" id="IPR005467">
    <property type="entry name" value="His_kinase_dom"/>
</dbReference>
<dbReference type="NCBIfam" id="TIGR00229">
    <property type="entry name" value="sensory_box"/>
    <property type="match status" value="1"/>
</dbReference>
<evidence type="ECO:0000256" key="2">
    <source>
        <dbReference type="ARBA" id="ARBA00004141"/>
    </source>
</evidence>
<dbReference type="InterPro" id="IPR003661">
    <property type="entry name" value="HisK_dim/P_dom"/>
</dbReference>
<dbReference type="PROSITE" id="PS50109">
    <property type="entry name" value="HIS_KIN"/>
    <property type="match status" value="1"/>
</dbReference>
<dbReference type="SUPFAM" id="SSF55785">
    <property type="entry name" value="PYP-like sensor domain (PAS domain)"/>
    <property type="match status" value="1"/>
</dbReference>
<dbReference type="InterPro" id="IPR000014">
    <property type="entry name" value="PAS"/>
</dbReference>
<protein>
    <recommendedName>
        <fullName evidence="3">histidine kinase</fullName>
        <ecNumber evidence="3">2.7.13.3</ecNumber>
    </recommendedName>
</protein>
<evidence type="ECO:0000256" key="5">
    <source>
        <dbReference type="ARBA" id="ARBA00022679"/>
    </source>
</evidence>
<organism evidence="15">
    <name type="scientific">Caldithrix abyssi</name>
    <dbReference type="NCBI Taxonomy" id="187145"/>
    <lineage>
        <taxon>Bacteria</taxon>
        <taxon>Pseudomonadati</taxon>
        <taxon>Calditrichota</taxon>
        <taxon>Calditrichia</taxon>
        <taxon>Calditrichales</taxon>
        <taxon>Calditrichaceae</taxon>
        <taxon>Caldithrix</taxon>
    </lineage>
</organism>
<reference evidence="15" key="1">
    <citation type="journal article" date="2020" name="mSystems">
        <title>Genome- and Community-Level Interaction Insights into Carbon Utilization and Element Cycling Functions of Hydrothermarchaeota in Hydrothermal Sediment.</title>
        <authorList>
            <person name="Zhou Z."/>
            <person name="Liu Y."/>
            <person name="Xu W."/>
            <person name="Pan J."/>
            <person name="Luo Z.H."/>
            <person name="Li M."/>
        </authorList>
    </citation>
    <scope>NUCLEOTIDE SEQUENCE [LARGE SCALE GENOMIC DNA]</scope>
    <source>
        <strain evidence="15">HyVt-577</strain>
    </source>
</reference>
<gene>
    <name evidence="15" type="ORF">ENK44_08955</name>
</gene>
<keyword evidence="5" id="KW-0808">Transferase</keyword>
<evidence type="ECO:0000256" key="3">
    <source>
        <dbReference type="ARBA" id="ARBA00012438"/>
    </source>
</evidence>
<dbReference type="Pfam" id="PF02518">
    <property type="entry name" value="HATPase_c"/>
    <property type="match status" value="1"/>
</dbReference>
<dbReference type="AlphaFoldDB" id="A0A7V4WVR7"/>
<evidence type="ECO:0000256" key="1">
    <source>
        <dbReference type="ARBA" id="ARBA00000085"/>
    </source>
</evidence>
<accession>A0A7V4WVR7</accession>
<evidence type="ECO:0000313" key="15">
    <source>
        <dbReference type="EMBL" id="HGY55817.1"/>
    </source>
</evidence>
<evidence type="ECO:0000256" key="4">
    <source>
        <dbReference type="ARBA" id="ARBA00022553"/>
    </source>
</evidence>
<dbReference type="GO" id="GO:0000155">
    <property type="term" value="F:phosphorelay sensor kinase activity"/>
    <property type="evidence" value="ECO:0007669"/>
    <property type="project" value="InterPro"/>
</dbReference>
<evidence type="ECO:0000256" key="13">
    <source>
        <dbReference type="SAM" id="Phobius"/>
    </source>
</evidence>
<dbReference type="SMART" id="SM00387">
    <property type="entry name" value="HATPase_c"/>
    <property type="match status" value="1"/>
</dbReference>
<keyword evidence="10 13" id="KW-1133">Transmembrane helix</keyword>
<evidence type="ECO:0000256" key="6">
    <source>
        <dbReference type="ARBA" id="ARBA00022692"/>
    </source>
</evidence>
<keyword evidence="11" id="KW-0902">Two-component regulatory system</keyword>
<keyword evidence="12 13" id="KW-0472">Membrane</keyword>
<dbReference type="SUPFAM" id="SSF47384">
    <property type="entry name" value="Homodimeric domain of signal transducing histidine kinase"/>
    <property type="match status" value="1"/>
</dbReference>
<sequence>MEKQVEEFYLNSYRTNTNDTVTAVVERVAFGGHDFFVLIQPLPIPGKKIALVHPAATILTAFQTLRTSFLIGAFIALILLFLVNFYANVRLFKPLQHLIKIACDAPQEDFKILSSGKKRSEIKCMLEILNKSLTQFKALNKINIDKIISERKKLEHIIEQMVGGILIIDPENRIIICNNLFAQWHNLDKRNLINKKLSEITGLNMYQDMINNLIWEKSSEIKQQRILLDSGKNGINRTLEANATNIFTSGKTFIATSIYVRDITKEHEIDKLKSELVSTVAHELRSPIVSIIGFSEILLEDTIKENEHKEYLRIIQKESSRLSAFIDNFLDLTRIESGTMPLNKKESDFNKTVKQVLNLYKSQAMQKSIRFKTYFEKPVFVHKYDTFLIERVIGNYLSNAIKYSQPYTFISVKTYSKEGHLYFEVIDNGIGISESDLEKIFDKFYRVPVKNDDMPKGSGLGLSFVKEAIAKHEGDVFVRSKLGEGSIFGFKLPLDIE</sequence>
<dbReference type="GO" id="GO:0000156">
    <property type="term" value="F:phosphorelay response regulator activity"/>
    <property type="evidence" value="ECO:0007669"/>
    <property type="project" value="TreeGrafter"/>
</dbReference>
<dbReference type="SUPFAM" id="SSF55874">
    <property type="entry name" value="ATPase domain of HSP90 chaperone/DNA topoisomerase II/histidine kinase"/>
    <property type="match status" value="1"/>
</dbReference>
<name>A0A7V4WVR7_CALAY</name>
<dbReference type="Pfam" id="PF00512">
    <property type="entry name" value="HisKA"/>
    <property type="match status" value="1"/>
</dbReference>
<dbReference type="Gene3D" id="1.10.287.130">
    <property type="match status" value="1"/>
</dbReference>
<dbReference type="EC" id="2.7.13.3" evidence="3"/>
<feature type="transmembrane region" description="Helical" evidence="13">
    <location>
        <begin position="69"/>
        <end position="87"/>
    </location>
</feature>
<dbReference type="InterPro" id="IPR003594">
    <property type="entry name" value="HATPase_dom"/>
</dbReference>
<proteinExistence type="predicted"/>
<evidence type="ECO:0000259" key="14">
    <source>
        <dbReference type="PROSITE" id="PS50109"/>
    </source>
</evidence>
<dbReference type="PRINTS" id="PR00344">
    <property type="entry name" value="BCTRLSENSOR"/>
</dbReference>
<dbReference type="InterPro" id="IPR035965">
    <property type="entry name" value="PAS-like_dom_sf"/>
</dbReference>
<comment type="catalytic activity">
    <reaction evidence="1">
        <text>ATP + protein L-histidine = ADP + protein N-phospho-L-histidine.</text>
        <dbReference type="EC" id="2.7.13.3"/>
    </reaction>
</comment>
<dbReference type="PANTHER" id="PTHR42878:SF7">
    <property type="entry name" value="SENSOR HISTIDINE KINASE GLRK"/>
    <property type="match status" value="1"/>
</dbReference>
<dbReference type="InterPro" id="IPR036890">
    <property type="entry name" value="HATPase_C_sf"/>
</dbReference>
<comment type="caution">
    <text evidence="15">The sequence shown here is derived from an EMBL/GenBank/DDBJ whole genome shotgun (WGS) entry which is preliminary data.</text>
</comment>